<reference evidence="1 2" key="1">
    <citation type="journal article" date="2011" name="Stand. Genomic Sci.">
        <title>Complete genome sequence of Parvibaculum lavamentivorans type strain (DS-1(T)).</title>
        <authorList>
            <person name="Schleheck D."/>
            <person name="Weiss M."/>
            <person name="Pitluck S."/>
            <person name="Bruce D."/>
            <person name="Land M.L."/>
            <person name="Han S."/>
            <person name="Saunders E."/>
            <person name="Tapia R."/>
            <person name="Detter C."/>
            <person name="Brettin T."/>
            <person name="Han J."/>
            <person name="Woyke T."/>
            <person name="Goodwin L."/>
            <person name="Pennacchio L."/>
            <person name="Nolan M."/>
            <person name="Cook A.M."/>
            <person name="Kjelleberg S."/>
            <person name="Thomas T."/>
        </authorList>
    </citation>
    <scope>NUCLEOTIDE SEQUENCE [LARGE SCALE GENOMIC DNA]</scope>
    <source>
        <strain evidence="2">DS-1 / DSM 13023 / NCIMB 13966</strain>
    </source>
</reference>
<dbReference type="InterPro" id="IPR008557">
    <property type="entry name" value="PhoX"/>
</dbReference>
<dbReference type="SUPFAM" id="SSF63829">
    <property type="entry name" value="Calcium-dependent phosphotriesterase"/>
    <property type="match status" value="1"/>
</dbReference>
<name>A7HWF8_PARL1</name>
<dbReference type="PANTHER" id="PTHR35399:SF2">
    <property type="entry name" value="DUF839 DOMAIN-CONTAINING PROTEIN"/>
    <property type="match status" value="1"/>
</dbReference>
<keyword evidence="2" id="KW-1185">Reference proteome</keyword>
<sequence>MSECDSRGEQLEAADDEPVARATAPSLATLWQRRIGRRDLLSGFGKAALLATVSPAILSLAACDDTPQYTPDDIFGFEEVPHGIDETHHIAADHNAGILIRWGDPVLPGAPPFNVLEQSAASQLAQFGYNNDYIGFIPLPYGSNASDRGLLCIHHEYTNDDLMHAGMADADPREFYTRRIAEISMAAHGGTIVEVARDGNGNWQVVTESKYNRRITPLSTTMSISGPAAGHPRLQTSEDPTGHNVMGTFNNCAGGITPWGTWLMSEENFNFYFIGQPSDEAEAANHERMGFPAGRAYPWGAYHKRFDLAAEPREPNRYGWVVEVDPLDPASTPVKRTALGRFKHEGCENALTKDGRLVVYMGDDQQFEYLYKFVTAGMVDAGDRAANADLLDNGTLYVARFEEDGGRWLPLVHGQNGLDETNGFASQADVLIEARRAADILGATPLDRPEDVTPSPATGKIYVALTNSKERAPEQVDAVNPRAANLWGQIVEMEPEGGDHGAENFAWTLIVKCGDPRFPAIGAAWHPDTGENGWFTCPDNMEVDAKGRLWVATDQGSGWSASSGGADGLYALATQGEKRGLARRIFRAPIGAEVCGPCFTPDGTTLFLAVQHPGADGTKSFKGFERTSTFEDPATRWPDFDAAMPPRPSVLVITAKNGGPVGG</sequence>
<dbReference type="STRING" id="402881.Plav_2633"/>
<accession>A7HWF8</accession>
<dbReference type="Proteomes" id="UP000006377">
    <property type="component" value="Chromosome"/>
</dbReference>
<organism evidence="1 2">
    <name type="scientific">Parvibaculum lavamentivorans (strain DS-1 / DSM 13023 / NCIMB 13966)</name>
    <dbReference type="NCBI Taxonomy" id="402881"/>
    <lineage>
        <taxon>Bacteria</taxon>
        <taxon>Pseudomonadati</taxon>
        <taxon>Pseudomonadota</taxon>
        <taxon>Alphaproteobacteria</taxon>
        <taxon>Hyphomicrobiales</taxon>
        <taxon>Parvibaculaceae</taxon>
        <taxon>Parvibaculum</taxon>
    </lineage>
</organism>
<evidence type="ECO:0008006" key="3">
    <source>
        <dbReference type="Google" id="ProtNLM"/>
    </source>
</evidence>
<dbReference type="RefSeq" id="WP_012111553.1">
    <property type="nucleotide sequence ID" value="NC_009719.1"/>
</dbReference>
<proteinExistence type="predicted"/>
<evidence type="ECO:0000313" key="2">
    <source>
        <dbReference type="Proteomes" id="UP000006377"/>
    </source>
</evidence>
<protein>
    <recommendedName>
        <fullName evidence="3">dTDP-glucose 4,6-dehydratase</fullName>
    </recommendedName>
</protein>
<evidence type="ECO:0000313" key="1">
    <source>
        <dbReference type="EMBL" id="ABS64241.1"/>
    </source>
</evidence>
<dbReference type="HOGENOM" id="CLU_018570_2_0_5"/>
<dbReference type="OrthoDB" id="9801383at2"/>
<dbReference type="Pfam" id="PF05787">
    <property type="entry name" value="PhoX"/>
    <property type="match status" value="1"/>
</dbReference>
<dbReference type="EMBL" id="CP000774">
    <property type="protein sequence ID" value="ABS64241.1"/>
    <property type="molecule type" value="Genomic_DNA"/>
</dbReference>
<dbReference type="eggNOG" id="COG3211">
    <property type="taxonomic scope" value="Bacteria"/>
</dbReference>
<dbReference type="PANTHER" id="PTHR35399">
    <property type="entry name" value="SLR8030 PROTEIN"/>
    <property type="match status" value="1"/>
</dbReference>
<dbReference type="AlphaFoldDB" id="A7HWF8"/>
<gene>
    <name evidence="1" type="ordered locus">Plav_2633</name>
</gene>
<dbReference type="KEGG" id="pla:Plav_2633"/>